<feature type="transmembrane region" description="Helical" evidence="1">
    <location>
        <begin position="38"/>
        <end position="61"/>
    </location>
</feature>
<proteinExistence type="predicted"/>
<name>A0A1X2LG27_9MYCO</name>
<evidence type="ECO:0000313" key="2">
    <source>
        <dbReference type="EMBL" id="OSC32910.1"/>
    </source>
</evidence>
<evidence type="ECO:0000256" key="1">
    <source>
        <dbReference type="SAM" id="Phobius"/>
    </source>
</evidence>
<organism evidence="2 3">
    <name type="scientific">Mycobacterium decipiens</name>
    <dbReference type="NCBI Taxonomy" id="1430326"/>
    <lineage>
        <taxon>Bacteria</taxon>
        <taxon>Bacillati</taxon>
        <taxon>Actinomycetota</taxon>
        <taxon>Actinomycetes</taxon>
        <taxon>Mycobacteriales</taxon>
        <taxon>Mycobacteriaceae</taxon>
        <taxon>Mycobacterium</taxon>
    </lineage>
</organism>
<keyword evidence="1" id="KW-1133">Transmembrane helix</keyword>
<feature type="transmembrane region" description="Helical" evidence="1">
    <location>
        <begin position="73"/>
        <end position="93"/>
    </location>
</feature>
<reference evidence="2 3" key="1">
    <citation type="submission" date="2017-04" db="EMBL/GenBank/DDBJ databases">
        <title>The new phylogeny of genus Mycobacterium.</title>
        <authorList>
            <person name="Tortoli E."/>
            <person name="Trovato A."/>
            <person name="Cirillo D.M."/>
        </authorList>
    </citation>
    <scope>NUCLEOTIDE SEQUENCE [LARGE SCALE GENOMIC DNA]</scope>
    <source>
        <strain evidence="2 3">TBL 1200985</strain>
    </source>
</reference>
<protein>
    <recommendedName>
        <fullName evidence="4">PPE family protein</fullName>
    </recommendedName>
</protein>
<keyword evidence="1" id="KW-0472">Membrane</keyword>
<keyword evidence="1" id="KW-0812">Transmembrane</keyword>
<accession>A0A1X2LG27</accession>
<keyword evidence="3" id="KW-1185">Reference proteome</keyword>
<feature type="non-terminal residue" evidence="2">
    <location>
        <position position="94"/>
    </location>
</feature>
<sequence>MAWVGLQLFLDILGLNPIGLIITLVTNAQLLIDFGYNVAVVVGGLLYAMAGVIEIIYNWIIGNLFGAVPLLTGPLLGALGAAVVPGVAGLAGVA</sequence>
<gene>
    <name evidence="2" type="ORF">B8W66_23765</name>
</gene>
<comment type="caution">
    <text evidence="2">The sequence shown here is derived from an EMBL/GenBank/DDBJ whole genome shotgun (WGS) entry which is preliminary data.</text>
</comment>
<dbReference type="Proteomes" id="UP000193247">
    <property type="component" value="Unassembled WGS sequence"/>
</dbReference>
<evidence type="ECO:0000313" key="3">
    <source>
        <dbReference type="Proteomes" id="UP000193247"/>
    </source>
</evidence>
<feature type="transmembrane region" description="Helical" evidence="1">
    <location>
        <begin position="6"/>
        <end position="26"/>
    </location>
</feature>
<dbReference type="EMBL" id="NCXP01000118">
    <property type="protein sequence ID" value="OSC32910.1"/>
    <property type="molecule type" value="Genomic_DNA"/>
</dbReference>
<evidence type="ECO:0008006" key="4">
    <source>
        <dbReference type="Google" id="ProtNLM"/>
    </source>
</evidence>
<dbReference type="AlphaFoldDB" id="A0A1X2LG27"/>